<proteinExistence type="predicted"/>
<name>A0A562W9Z5_9ACTN</name>
<sequence length="74" mass="8300">MNAPWKYPLPMTTAALTFNGQGKTDRPKEFPVSQYAPTTTTRCMPRGGAVLPSIGRAHGLRVSEQNWKPGWRRE</sequence>
<organism evidence="1 2">
    <name type="scientific">Micromonospora sagamiensis</name>
    <dbReference type="NCBI Taxonomy" id="47875"/>
    <lineage>
        <taxon>Bacteria</taxon>
        <taxon>Bacillati</taxon>
        <taxon>Actinomycetota</taxon>
        <taxon>Actinomycetes</taxon>
        <taxon>Micromonosporales</taxon>
        <taxon>Micromonosporaceae</taxon>
        <taxon>Micromonospora</taxon>
    </lineage>
</organism>
<protein>
    <submittedName>
        <fullName evidence="1">Uncharacterized protein</fullName>
    </submittedName>
</protein>
<comment type="caution">
    <text evidence="1">The sequence shown here is derived from an EMBL/GenBank/DDBJ whole genome shotgun (WGS) entry which is preliminary data.</text>
</comment>
<evidence type="ECO:0000313" key="1">
    <source>
        <dbReference type="EMBL" id="TWJ26787.1"/>
    </source>
</evidence>
<keyword evidence="2" id="KW-1185">Reference proteome</keyword>
<dbReference type="Proteomes" id="UP000319728">
    <property type="component" value="Unassembled WGS sequence"/>
</dbReference>
<dbReference type="EMBL" id="VLLP01000001">
    <property type="protein sequence ID" value="TWJ26787.1"/>
    <property type="molecule type" value="Genomic_DNA"/>
</dbReference>
<reference evidence="1 2" key="1">
    <citation type="submission" date="2019-07" db="EMBL/GenBank/DDBJ databases">
        <title>R&amp;d 2014.</title>
        <authorList>
            <person name="Klenk H.-P."/>
        </authorList>
    </citation>
    <scope>NUCLEOTIDE SEQUENCE [LARGE SCALE GENOMIC DNA]</scope>
    <source>
        <strain evidence="1 2">DSM 43912</strain>
    </source>
</reference>
<dbReference type="AlphaFoldDB" id="A0A562W9Z5"/>
<accession>A0A562W9Z5</accession>
<evidence type="ECO:0000313" key="2">
    <source>
        <dbReference type="Proteomes" id="UP000319728"/>
    </source>
</evidence>
<gene>
    <name evidence="1" type="ORF">JD81_00267</name>
</gene>